<dbReference type="InterPro" id="IPR026337">
    <property type="entry name" value="AKG_HExxH"/>
</dbReference>
<dbReference type="NCBIfam" id="TIGR04267">
    <property type="entry name" value="mod_HExxH"/>
    <property type="match status" value="1"/>
</dbReference>
<evidence type="ECO:0000313" key="1">
    <source>
        <dbReference type="EMBL" id="MDQ7904335.1"/>
    </source>
</evidence>
<evidence type="ECO:0000313" key="2">
    <source>
        <dbReference type="Proteomes" id="UP001230908"/>
    </source>
</evidence>
<name>A0ABU0ZB90_9ACTN</name>
<reference evidence="1 2" key="1">
    <citation type="submission" date="2023-08" db="EMBL/GenBank/DDBJ databases">
        <title>Phytohabitans sansha sp. nov., isolated from marine sediment.</title>
        <authorList>
            <person name="Zhao Y."/>
            <person name="Yi K."/>
        </authorList>
    </citation>
    <scope>NUCLEOTIDE SEQUENCE [LARGE SCALE GENOMIC DNA]</scope>
    <source>
        <strain evidence="1 2">ZYX-F-186</strain>
    </source>
</reference>
<accession>A0ABU0ZB90</accession>
<dbReference type="EMBL" id="JAVHUY010000005">
    <property type="protein sequence ID" value="MDQ7904335.1"/>
    <property type="molecule type" value="Genomic_DNA"/>
</dbReference>
<sequence length="580" mass="62438">MPEHLISAAQFGELAAGYGGRQAMETLLAGQISRGMLLLRAVLAACPDERLPGDALTLIADAQREDPAAVESVLAHPFFAAWATNRVRAAHPGAGGDPGRLFAYAATAAIRAGLDFELAVPVRGGALWLPGLGLATGLGAAPSATVRNRRREGVVIGGSEREVVVGRAFESAMPGWLPLRIARAGIGDESIALMVEDLDPYRDLFQWPLAPRLSDEAVADFQRLLGDAWTIVTRDHPEHAIALRTGLRAVVPLVSTDPAAEVSAASRLACGSIGLAVPSDAETLAMLLIHEFQHMKLGALLDLVPLYRPGGAPRHRAPWRPDPRPAGALLQGAFAHIGVTDYWRLRRRRRPGAAADLEFGYWLAQTIEATDTLDRSGEMTDHGRRFVTGMARTLRGWRETEELPPGIRRAVDDMSRAGSVAWRLRNVRPAQDSVERVLEEWRDQLAGHRAQAPSTEPSTSLPLLPGLARLVRQRTIGRSTERAGEPAVAYLRGDWPAATRRYQDSIAADPDDHENWVGLSLAAGRLDPDTAVARALAARPELVRAAYRCLRGAGVAATVGAVAERVAYTEGGSMSQLNRV</sequence>
<protein>
    <submittedName>
        <fullName evidence="1">HEXXH motif domain-containing protein</fullName>
    </submittedName>
</protein>
<organism evidence="1 2">
    <name type="scientific">Phytohabitans maris</name>
    <dbReference type="NCBI Taxonomy" id="3071409"/>
    <lineage>
        <taxon>Bacteria</taxon>
        <taxon>Bacillati</taxon>
        <taxon>Actinomycetota</taxon>
        <taxon>Actinomycetes</taxon>
        <taxon>Micromonosporales</taxon>
        <taxon>Micromonosporaceae</taxon>
    </lineage>
</organism>
<dbReference type="RefSeq" id="WP_308711601.1">
    <property type="nucleotide sequence ID" value="NZ_JAVHUY010000005.1"/>
</dbReference>
<gene>
    <name evidence="1" type="ORF">RB614_07340</name>
</gene>
<keyword evidence="2" id="KW-1185">Reference proteome</keyword>
<proteinExistence type="predicted"/>
<dbReference type="Proteomes" id="UP001230908">
    <property type="component" value="Unassembled WGS sequence"/>
</dbReference>
<comment type="caution">
    <text evidence="1">The sequence shown here is derived from an EMBL/GenBank/DDBJ whole genome shotgun (WGS) entry which is preliminary data.</text>
</comment>